<feature type="transmembrane region" description="Helical" evidence="7">
    <location>
        <begin position="262"/>
        <end position="282"/>
    </location>
</feature>
<evidence type="ECO:0000256" key="6">
    <source>
        <dbReference type="ARBA" id="ARBA00023136"/>
    </source>
</evidence>
<feature type="transmembrane region" description="Helical" evidence="7">
    <location>
        <begin position="172"/>
        <end position="192"/>
    </location>
</feature>
<dbReference type="PANTHER" id="PTHR43266:SF10">
    <property type="entry name" value="BACILYSIN EXPORTER BACE-RELATED"/>
    <property type="match status" value="1"/>
</dbReference>
<keyword evidence="6 7" id="KW-0472">Membrane</keyword>
<keyword evidence="5 7" id="KW-1133">Transmembrane helix</keyword>
<proteinExistence type="predicted"/>
<dbReference type="Gene3D" id="1.20.1250.20">
    <property type="entry name" value="MFS general substrate transporter like domains"/>
    <property type="match status" value="1"/>
</dbReference>
<feature type="transmembrane region" description="Helical" evidence="7">
    <location>
        <begin position="313"/>
        <end position="334"/>
    </location>
</feature>
<protein>
    <submittedName>
        <fullName evidence="9">H+ antiporter protein</fullName>
    </submittedName>
</protein>
<keyword evidence="4 7" id="KW-0812">Transmembrane</keyword>
<dbReference type="Pfam" id="PF05977">
    <property type="entry name" value="MFS_3"/>
    <property type="match status" value="1"/>
</dbReference>
<dbReference type="GO" id="GO:0022857">
    <property type="term" value="F:transmembrane transporter activity"/>
    <property type="evidence" value="ECO:0007669"/>
    <property type="project" value="InterPro"/>
</dbReference>
<feature type="transmembrane region" description="Helical" evidence="7">
    <location>
        <begin position="289"/>
        <end position="307"/>
    </location>
</feature>
<dbReference type="InterPro" id="IPR036259">
    <property type="entry name" value="MFS_trans_sf"/>
</dbReference>
<dbReference type="GO" id="GO:0005886">
    <property type="term" value="C:plasma membrane"/>
    <property type="evidence" value="ECO:0007669"/>
    <property type="project" value="UniProtKB-SubCell"/>
</dbReference>
<feature type="transmembrane region" description="Helical" evidence="7">
    <location>
        <begin position="81"/>
        <end position="100"/>
    </location>
</feature>
<feature type="domain" description="Major facilitator superfamily (MFS) profile" evidence="8">
    <location>
        <begin position="16"/>
        <end position="401"/>
    </location>
</feature>
<feature type="transmembrane region" description="Helical" evidence="7">
    <location>
        <begin position="106"/>
        <end position="124"/>
    </location>
</feature>
<dbReference type="CDD" id="cd06173">
    <property type="entry name" value="MFS_MefA_like"/>
    <property type="match status" value="1"/>
</dbReference>
<feature type="transmembrane region" description="Helical" evidence="7">
    <location>
        <begin position="21"/>
        <end position="43"/>
    </location>
</feature>
<evidence type="ECO:0000256" key="2">
    <source>
        <dbReference type="ARBA" id="ARBA00022448"/>
    </source>
</evidence>
<name>S5DIT4_9ACTN</name>
<keyword evidence="3" id="KW-1003">Cell membrane</keyword>
<comment type="subcellular location">
    <subcellularLocation>
        <location evidence="1">Cell membrane</location>
        <topology evidence="1">Multi-pass membrane protein</topology>
    </subcellularLocation>
</comment>
<evidence type="ECO:0000313" key="9">
    <source>
        <dbReference type="EMBL" id="AGQ18686.1"/>
    </source>
</evidence>
<dbReference type="InterPro" id="IPR010290">
    <property type="entry name" value="TM_effector"/>
</dbReference>
<dbReference type="SUPFAM" id="SSF103473">
    <property type="entry name" value="MFS general substrate transporter"/>
    <property type="match status" value="1"/>
</dbReference>
<keyword evidence="2" id="KW-0813">Transport</keyword>
<evidence type="ECO:0000256" key="5">
    <source>
        <dbReference type="ARBA" id="ARBA00022989"/>
    </source>
</evidence>
<organism evidence="9">
    <name type="scientific">Candidatus Actinomarina minuta</name>
    <dbReference type="NCBI Taxonomy" id="1389454"/>
    <lineage>
        <taxon>Bacteria</taxon>
        <taxon>Bacillati</taxon>
        <taxon>Actinomycetota</taxon>
        <taxon>Actinomycetes</taxon>
        <taxon>Candidatus Actinomarinidae</taxon>
        <taxon>Candidatus Actinomarinales</taxon>
        <taxon>Candidatus Actinomarineae</taxon>
        <taxon>Candidatus Actinomarinaceae</taxon>
        <taxon>Candidatus Actinomarina</taxon>
    </lineage>
</organism>
<feature type="transmembrane region" description="Helical" evidence="7">
    <location>
        <begin position="224"/>
        <end position="250"/>
    </location>
</feature>
<accession>S5DIT4</accession>
<dbReference type="AlphaFoldDB" id="S5DIT4"/>
<evidence type="ECO:0000256" key="4">
    <source>
        <dbReference type="ARBA" id="ARBA00022692"/>
    </source>
</evidence>
<dbReference type="PROSITE" id="PS50850">
    <property type="entry name" value="MFS"/>
    <property type="match status" value="1"/>
</dbReference>
<dbReference type="PANTHER" id="PTHR43266">
    <property type="entry name" value="MACROLIDE-EFFLUX PROTEIN"/>
    <property type="match status" value="1"/>
</dbReference>
<dbReference type="InterPro" id="IPR020846">
    <property type="entry name" value="MFS_dom"/>
</dbReference>
<reference evidence="9" key="1">
    <citation type="journal article" date="2013" name="Sci. Rep.">
        <title>Metagenomics uncovers a new group of low GC and ultra-small marine Actinobacteria.</title>
        <authorList>
            <person name="Ghai R."/>
            <person name="Mizuno C.M."/>
            <person name="Picazo A."/>
            <person name="Camacho A."/>
            <person name="Rodriguez-Valera F."/>
        </authorList>
    </citation>
    <scope>NUCLEOTIDE SEQUENCE</scope>
</reference>
<evidence type="ECO:0000256" key="7">
    <source>
        <dbReference type="SAM" id="Phobius"/>
    </source>
</evidence>
<feature type="transmembrane region" description="Helical" evidence="7">
    <location>
        <begin position="145"/>
        <end position="166"/>
    </location>
</feature>
<evidence type="ECO:0000259" key="8">
    <source>
        <dbReference type="PROSITE" id="PS50850"/>
    </source>
</evidence>
<sequence>MKNFEKYSYLLSKNKDFQKLFFAKFITYMGDWFLTVPLLSIIYEITNSPLITSIVLVVQSAPYVILGSFGGFLADKFDRKVVISISEFLSGCAVLLIMYSVSTENVVFILLSFSLLGVVNCAYMPASDAALPNVVSRDNLPEANVLNFSTWGIAAGLGAGLGGFLSEFLSRNQLFTINFLSFMFSAFLVFLIKTNLSENILSTSENEKVKFKDGLNFVLSDNKIFYLTITKGMFGVSAAGLLSLFTILSLEVYDTGDLGAGLMWSARGIGAFIGPVMFRYLFGKTDQKLLSTIGPSIMIWGIFYFLIPFSPTLYVTTILLVLAHCGGGAQWAFSSYGIQILTPDNIRGRIAGLDYSFYFLMFTISNLIIGYLATIYDVMTLFTIFPALGFSVGFFWFLRTRSFWKTIKS</sequence>
<evidence type="ECO:0000256" key="1">
    <source>
        <dbReference type="ARBA" id="ARBA00004651"/>
    </source>
</evidence>
<feature type="transmembrane region" description="Helical" evidence="7">
    <location>
        <begin position="49"/>
        <end position="74"/>
    </location>
</feature>
<evidence type="ECO:0000256" key="3">
    <source>
        <dbReference type="ARBA" id="ARBA00022475"/>
    </source>
</evidence>
<feature type="transmembrane region" description="Helical" evidence="7">
    <location>
        <begin position="379"/>
        <end position="398"/>
    </location>
</feature>
<dbReference type="EMBL" id="KC811108">
    <property type="protein sequence ID" value="AGQ18686.1"/>
    <property type="molecule type" value="Genomic_DNA"/>
</dbReference>
<feature type="transmembrane region" description="Helical" evidence="7">
    <location>
        <begin position="355"/>
        <end position="373"/>
    </location>
</feature>